<comment type="caution">
    <text evidence="4">The sequence shown here is derived from an EMBL/GenBank/DDBJ whole genome shotgun (WGS) entry which is preliminary data.</text>
</comment>
<sequence length="219" mass="25795">MIEASKKPYFEKLFFIYNRMLFKRHFNGIYTDSCANIPEQAVICMNHSTWWDGLLLFHCNQAKLKHDIYIMMHEKGLIQFPFFKKLGAFSVNRDKPKDIVLSLQYAKAKLGENKSVCLFPQGNELHLEKRPLGFLPGAISLLEKNKEVPILPVLFYYSFGNQKKQDIFVRILPPLFYDQLEGNTRKEKNERFECFFTKELDALKQQIIDQDTKNFVNIL</sequence>
<dbReference type="PANTHER" id="PTHR10434:SF11">
    <property type="entry name" value="1-ACYL-SN-GLYCEROL-3-PHOSPHATE ACYLTRANSFERASE"/>
    <property type="match status" value="1"/>
</dbReference>
<gene>
    <name evidence="4" type="ORF">GJU41_01720</name>
</gene>
<dbReference type="Pfam" id="PF01553">
    <property type="entry name" value="Acyltransferase"/>
    <property type="match status" value="1"/>
</dbReference>
<dbReference type="GO" id="GO:0003841">
    <property type="term" value="F:1-acylglycerol-3-phosphate O-acyltransferase activity"/>
    <property type="evidence" value="ECO:0007669"/>
    <property type="project" value="TreeGrafter"/>
</dbReference>
<keyword evidence="1 4" id="KW-0808">Transferase</keyword>
<evidence type="ECO:0000256" key="2">
    <source>
        <dbReference type="ARBA" id="ARBA00023315"/>
    </source>
</evidence>
<dbReference type="CDD" id="cd06551">
    <property type="entry name" value="LPLAT"/>
    <property type="match status" value="1"/>
</dbReference>
<name>A0A6I2M731_9BACI</name>
<dbReference type="GO" id="GO:0005886">
    <property type="term" value="C:plasma membrane"/>
    <property type="evidence" value="ECO:0007669"/>
    <property type="project" value="TreeGrafter"/>
</dbReference>
<feature type="domain" description="Phospholipid/glycerol acyltransferase" evidence="3">
    <location>
        <begin position="41"/>
        <end position="158"/>
    </location>
</feature>
<dbReference type="PANTHER" id="PTHR10434">
    <property type="entry name" value="1-ACYL-SN-GLYCEROL-3-PHOSPHATE ACYLTRANSFERASE"/>
    <property type="match status" value="1"/>
</dbReference>
<dbReference type="SUPFAM" id="SSF69593">
    <property type="entry name" value="Glycerol-3-phosphate (1)-acyltransferase"/>
    <property type="match status" value="1"/>
</dbReference>
<dbReference type="RefSeq" id="WP_070879239.1">
    <property type="nucleotide sequence ID" value="NZ_CAJFZX010000002.1"/>
</dbReference>
<dbReference type="InterPro" id="IPR002123">
    <property type="entry name" value="Plipid/glycerol_acylTrfase"/>
</dbReference>
<evidence type="ECO:0000259" key="3">
    <source>
        <dbReference type="SMART" id="SM00563"/>
    </source>
</evidence>
<keyword evidence="5" id="KW-1185">Reference proteome</keyword>
<protein>
    <submittedName>
        <fullName evidence="4">Acyl-phosphate glycerol 3-phosphate acyltransferase</fullName>
    </submittedName>
</protein>
<dbReference type="EMBL" id="WKKF01000001">
    <property type="protein sequence ID" value="MRX52676.1"/>
    <property type="molecule type" value="Genomic_DNA"/>
</dbReference>
<dbReference type="GO" id="GO:0006654">
    <property type="term" value="P:phosphatidic acid biosynthetic process"/>
    <property type="evidence" value="ECO:0007669"/>
    <property type="project" value="TreeGrafter"/>
</dbReference>
<proteinExistence type="predicted"/>
<organism evidence="4 5">
    <name type="scientific">Metabacillus idriensis</name>
    <dbReference type="NCBI Taxonomy" id="324768"/>
    <lineage>
        <taxon>Bacteria</taxon>
        <taxon>Bacillati</taxon>
        <taxon>Bacillota</taxon>
        <taxon>Bacilli</taxon>
        <taxon>Bacillales</taxon>
        <taxon>Bacillaceae</taxon>
        <taxon>Metabacillus</taxon>
    </lineage>
</organism>
<evidence type="ECO:0000256" key="1">
    <source>
        <dbReference type="ARBA" id="ARBA00022679"/>
    </source>
</evidence>
<evidence type="ECO:0000313" key="5">
    <source>
        <dbReference type="Proteomes" id="UP000441585"/>
    </source>
</evidence>
<evidence type="ECO:0000313" key="4">
    <source>
        <dbReference type="EMBL" id="MRX52676.1"/>
    </source>
</evidence>
<dbReference type="AlphaFoldDB" id="A0A6I2M731"/>
<accession>A0A6I2M731</accession>
<reference evidence="4 5" key="1">
    <citation type="submission" date="2019-11" db="EMBL/GenBank/DDBJ databases">
        <title>Bacillus idriensis genome.</title>
        <authorList>
            <person name="Konopka E.N."/>
            <person name="Newman J.D."/>
        </authorList>
    </citation>
    <scope>NUCLEOTIDE SEQUENCE [LARGE SCALE GENOMIC DNA]</scope>
    <source>
        <strain evidence="4 5">DSM 19097</strain>
    </source>
</reference>
<dbReference type="Proteomes" id="UP000441585">
    <property type="component" value="Unassembled WGS sequence"/>
</dbReference>
<keyword evidence="2 4" id="KW-0012">Acyltransferase</keyword>
<dbReference type="SMART" id="SM00563">
    <property type="entry name" value="PlsC"/>
    <property type="match status" value="1"/>
</dbReference>